<name>A0A2H3ED20_ARMGA</name>
<dbReference type="Proteomes" id="UP000217790">
    <property type="component" value="Unassembled WGS sequence"/>
</dbReference>
<evidence type="ECO:0000313" key="3">
    <source>
        <dbReference type="Proteomes" id="UP000217790"/>
    </source>
</evidence>
<organism evidence="2 3">
    <name type="scientific">Armillaria gallica</name>
    <name type="common">Bulbous honey fungus</name>
    <name type="synonym">Armillaria bulbosa</name>
    <dbReference type="NCBI Taxonomy" id="47427"/>
    <lineage>
        <taxon>Eukaryota</taxon>
        <taxon>Fungi</taxon>
        <taxon>Dikarya</taxon>
        <taxon>Basidiomycota</taxon>
        <taxon>Agaricomycotina</taxon>
        <taxon>Agaricomycetes</taxon>
        <taxon>Agaricomycetidae</taxon>
        <taxon>Agaricales</taxon>
        <taxon>Marasmiineae</taxon>
        <taxon>Physalacriaceae</taxon>
        <taxon>Armillaria</taxon>
    </lineage>
</organism>
<feature type="signal peptide" evidence="1">
    <location>
        <begin position="1"/>
        <end position="19"/>
    </location>
</feature>
<dbReference type="EMBL" id="KZ293648">
    <property type="protein sequence ID" value="PBK98373.1"/>
    <property type="molecule type" value="Genomic_DNA"/>
</dbReference>
<evidence type="ECO:0000256" key="1">
    <source>
        <dbReference type="SAM" id="SignalP"/>
    </source>
</evidence>
<dbReference type="STRING" id="47427.A0A2H3ED20"/>
<sequence length="119" mass="13020">MARERLSGACRLFLRVTWADLVTGVAGWTEAVVNTSSSRRPKNKVDTILQVISLLSSNNYRSRFISQRRCMQLPLNRFSFEYGNGNVSGNGVIGSPGGAKVDMLVSIQALKNPNGGREC</sequence>
<protein>
    <submittedName>
        <fullName evidence="2">Uncharacterized protein</fullName>
    </submittedName>
</protein>
<reference evidence="3" key="1">
    <citation type="journal article" date="2017" name="Nat. Ecol. Evol.">
        <title>Genome expansion and lineage-specific genetic innovations in the forest pathogenic fungi Armillaria.</title>
        <authorList>
            <person name="Sipos G."/>
            <person name="Prasanna A.N."/>
            <person name="Walter M.C."/>
            <person name="O'Connor E."/>
            <person name="Balint B."/>
            <person name="Krizsan K."/>
            <person name="Kiss B."/>
            <person name="Hess J."/>
            <person name="Varga T."/>
            <person name="Slot J."/>
            <person name="Riley R."/>
            <person name="Boka B."/>
            <person name="Rigling D."/>
            <person name="Barry K."/>
            <person name="Lee J."/>
            <person name="Mihaltcheva S."/>
            <person name="LaButti K."/>
            <person name="Lipzen A."/>
            <person name="Waldron R."/>
            <person name="Moloney N.M."/>
            <person name="Sperisen C."/>
            <person name="Kredics L."/>
            <person name="Vagvoelgyi C."/>
            <person name="Patrignani A."/>
            <person name="Fitzpatrick D."/>
            <person name="Nagy I."/>
            <person name="Doyle S."/>
            <person name="Anderson J.B."/>
            <person name="Grigoriev I.V."/>
            <person name="Gueldener U."/>
            <person name="Muensterkoetter M."/>
            <person name="Nagy L.G."/>
        </authorList>
    </citation>
    <scope>NUCLEOTIDE SEQUENCE [LARGE SCALE GENOMIC DNA]</scope>
    <source>
        <strain evidence="3">Ar21-2</strain>
    </source>
</reference>
<keyword evidence="3" id="KW-1185">Reference proteome</keyword>
<dbReference type="AlphaFoldDB" id="A0A2H3ED20"/>
<dbReference type="InParanoid" id="A0A2H3ED20"/>
<feature type="chain" id="PRO_5013568032" evidence="1">
    <location>
        <begin position="20"/>
        <end position="119"/>
    </location>
</feature>
<accession>A0A2H3ED20</accession>
<gene>
    <name evidence="2" type="ORF">ARMGADRAFT_574936</name>
</gene>
<evidence type="ECO:0000313" key="2">
    <source>
        <dbReference type="EMBL" id="PBK98373.1"/>
    </source>
</evidence>
<dbReference type="OrthoDB" id="39175at2759"/>
<keyword evidence="1" id="KW-0732">Signal</keyword>
<proteinExistence type="predicted"/>